<dbReference type="Pfam" id="PF13700">
    <property type="entry name" value="DUF4158"/>
    <property type="match status" value="1"/>
</dbReference>
<reference evidence="4" key="1">
    <citation type="submission" date="2017-01" db="EMBL/GenBank/DDBJ databases">
        <title>Genome Analysis of Deinococcus marmoris KOPRI26562.</title>
        <authorList>
            <person name="Kim J.H."/>
            <person name="Oh H.-M."/>
        </authorList>
    </citation>
    <scope>NUCLEOTIDE SEQUENCE [LARGE SCALE GENOMIC DNA]</scope>
    <source>
        <strain evidence="4">PAMC 26633</strain>
    </source>
</reference>
<evidence type="ECO:0000256" key="1">
    <source>
        <dbReference type="SAM" id="MobiDB-lite"/>
    </source>
</evidence>
<evidence type="ECO:0000259" key="2">
    <source>
        <dbReference type="Pfam" id="PF13700"/>
    </source>
</evidence>
<accession>A0A226WRK1</accession>
<feature type="region of interest" description="Disordered" evidence="1">
    <location>
        <begin position="90"/>
        <end position="110"/>
    </location>
</feature>
<organism evidence="3 4">
    <name type="scientific">Caballeronia sordidicola</name>
    <name type="common">Burkholderia sordidicola</name>
    <dbReference type="NCBI Taxonomy" id="196367"/>
    <lineage>
        <taxon>Bacteria</taxon>
        <taxon>Pseudomonadati</taxon>
        <taxon>Pseudomonadota</taxon>
        <taxon>Betaproteobacteria</taxon>
        <taxon>Burkholderiales</taxon>
        <taxon>Burkholderiaceae</taxon>
        <taxon>Caballeronia</taxon>
    </lineage>
</organism>
<feature type="compositionally biased region" description="Polar residues" evidence="1">
    <location>
        <begin position="95"/>
        <end position="110"/>
    </location>
</feature>
<protein>
    <submittedName>
        <fullName evidence="3">Transposase for insertion sequence element IS1071 in transposon Tn5271</fullName>
    </submittedName>
</protein>
<comment type="caution">
    <text evidence="3">The sequence shown here is derived from an EMBL/GenBank/DDBJ whole genome shotgun (WGS) entry which is preliminary data.</text>
</comment>
<evidence type="ECO:0000313" key="3">
    <source>
        <dbReference type="EMBL" id="OXC73449.1"/>
    </source>
</evidence>
<dbReference type="Proteomes" id="UP000214720">
    <property type="component" value="Unassembled WGS sequence"/>
</dbReference>
<name>A0A226WRK1_CABSO</name>
<evidence type="ECO:0000313" key="4">
    <source>
        <dbReference type="Proteomes" id="UP000214720"/>
    </source>
</evidence>
<gene>
    <name evidence="3" type="ORF">BSU04_36690</name>
</gene>
<dbReference type="EMBL" id="MTHB01000247">
    <property type="protein sequence ID" value="OXC73449.1"/>
    <property type="molecule type" value="Genomic_DNA"/>
</dbReference>
<feature type="domain" description="DUF4158" evidence="2">
    <location>
        <begin position="6"/>
        <end position="83"/>
    </location>
</feature>
<dbReference type="AlphaFoldDB" id="A0A226WRK1"/>
<proteinExistence type="predicted"/>
<dbReference type="InterPro" id="IPR025296">
    <property type="entry name" value="DUF4158"/>
</dbReference>
<sequence length="110" mass="12256">MPRSSPAARERALIEARRGELYWLAVALHIGFIRMSGRTLDAYKQVPKVLWSHLGAHLAVDPPDLGTLRTLYETRTRTLIDHQVPHIRRSASGRWPSTSAATSCVGSRNA</sequence>